<dbReference type="InterPro" id="IPR040079">
    <property type="entry name" value="Glutathione_S-Trfase"/>
</dbReference>
<dbReference type="Pfam" id="PF02798">
    <property type="entry name" value="GST_N"/>
    <property type="match status" value="1"/>
</dbReference>
<dbReference type="PANTHER" id="PTHR44051:SF8">
    <property type="entry name" value="GLUTATHIONE S-TRANSFERASE GSTA"/>
    <property type="match status" value="1"/>
</dbReference>
<comment type="caution">
    <text evidence="2">The sequence shown here is derived from an EMBL/GenBank/DDBJ whole genome shotgun (WGS) entry which is preliminary data.</text>
</comment>
<keyword evidence="2" id="KW-0808">Transferase</keyword>
<dbReference type="PROSITE" id="PS50404">
    <property type="entry name" value="GST_NTER"/>
    <property type="match status" value="1"/>
</dbReference>
<dbReference type="Proteomes" id="UP000249364">
    <property type="component" value="Unassembled WGS sequence"/>
</dbReference>
<dbReference type="GO" id="GO:0016740">
    <property type="term" value="F:transferase activity"/>
    <property type="evidence" value="ECO:0007669"/>
    <property type="project" value="UniProtKB-KW"/>
</dbReference>
<dbReference type="OrthoDB" id="5740960at2"/>
<reference evidence="2 3" key="1">
    <citation type="submission" date="2018-06" db="EMBL/GenBank/DDBJ databases">
        <title>Genomic Encyclopedia of Archaeal and Bacterial Type Strains, Phase II (KMG-II): from individual species to whole genera.</title>
        <authorList>
            <person name="Goeker M."/>
        </authorList>
    </citation>
    <scope>NUCLEOTIDE SEQUENCE [LARGE SCALE GENOMIC DNA]</scope>
    <source>
        <strain evidence="2 3">DSM 13087</strain>
    </source>
</reference>
<organism evidence="2 3">
    <name type="scientific">Roseinatronobacter thiooxidans</name>
    <dbReference type="NCBI Taxonomy" id="121821"/>
    <lineage>
        <taxon>Bacteria</taxon>
        <taxon>Pseudomonadati</taxon>
        <taxon>Pseudomonadota</taxon>
        <taxon>Alphaproteobacteria</taxon>
        <taxon>Rhodobacterales</taxon>
        <taxon>Paracoccaceae</taxon>
        <taxon>Roseinatronobacter</taxon>
    </lineage>
</organism>
<dbReference type="SFLD" id="SFLDG00358">
    <property type="entry name" value="Main_(cytGST)"/>
    <property type="match status" value="1"/>
</dbReference>
<sequence>MIRLWHVAQSRSFRVLWALEEMGLEYDLVRCSFFDKSLRAPEHLARAPAGRVPALAIDGVEICESGAILHYLAETRAPHLRVAEGAVGRAQFLQALHYAETLGAHLANLTQHHIVLRDAAMRSDTVMRLEAMRLAAALRAVGPDWAAGAFTVADIATGYAVLLAQRFVAIPPKAAAYLEACQARPGFQRAVAQDGAAEIYTRAFYPPPEGAST</sequence>
<dbReference type="InterPro" id="IPR004045">
    <property type="entry name" value="Glutathione_S-Trfase_N"/>
</dbReference>
<dbReference type="RefSeq" id="WP_071468947.1">
    <property type="nucleotide sequence ID" value="NZ_MEHT01000009.1"/>
</dbReference>
<protein>
    <submittedName>
        <fullName evidence="2">Glutathione S-transferase</fullName>
    </submittedName>
</protein>
<dbReference type="STRING" id="121821.GCA_001870675_02259"/>
<dbReference type="InterPro" id="IPR036249">
    <property type="entry name" value="Thioredoxin-like_sf"/>
</dbReference>
<dbReference type="CDD" id="cd03046">
    <property type="entry name" value="GST_N_GTT1_like"/>
    <property type="match status" value="1"/>
</dbReference>
<dbReference type="SUPFAM" id="SSF52833">
    <property type="entry name" value="Thioredoxin-like"/>
    <property type="match status" value="1"/>
</dbReference>
<dbReference type="AlphaFoldDB" id="A0A2W7QHL3"/>
<evidence type="ECO:0000313" key="3">
    <source>
        <dbReference type="Proteomes" id="UP000249364"/>
    </source>
</evidence>
<evidence type="ECO:0000259" key="1">
    <source>
        <dbReference type="PROSITE" id="PS50404"/>
    </source>
</evidence>
<dbReference type="SUPFAM" id="SSF47616">
    <property type="entry name" value="GST C-terminal domain-like"/>
    <property type="match status" value="1"/>
</dbReference>
<dbReference type="Gene3D" id="1.20.1050.10">
    <property type="match status" value="1"/>
</dbReference>
<feature type="domain" description="GST N-terminal" evidence="1">
    <location>
        <begin position="1"/>
        <end position="80"/>
    </location>
</feature>
<evidence type="ECO:0000313" key="2">
    <source>
        <dbReference type="EMBL" id="PZX48038.1"/>
    </source>
</evidence>
<keyword evidence="3" id="KW-1185">Reference proteome</keyword>
<proteinExistence type="predicted"/>
<dbReference type="PANTHER" id="PTHR44051">
    <property type="entry name" value="GLUTATHIONE S-TRANSFERASE-RELATED"/>
    <property type="match status" value="1"/>
</dbReference>
<dbReference type="InterPro" id="IPR036282">
    <property type="entry name" value="Glutathione-S-Trfase_C_sf"/>
</dbReference>
<accession>A0A2W7QHL3</accession>
<gene>
    <name evidence="2" type="ORF">LY56_00186</name>
</gene>
<dbReference type="Gene3D" id="3.40.30.10">
    <property type="entry name" value="Glutaredoxin"/>
    <property type="match status" value="1"/>
</dbReference>
<name>A0A2W7QHL3_9RHOB</name>
<dbReference type="EMBL" id="QKZQ01000001">
    <property type="protein sequence ID" value="PZX48038.1"/>
    <property type="molecule type" value="Genomic_DNA"/>
</dbReference>
<dbReference type="SFLD" id="SFLDS00019">
    <property type="entry name" value="Glutathione_Transferase_(cytos"/>
    <property type="match status" value="1"/>
</dbReference>